<sequence length="185" mass="19797">MSDHSRATCVVVMGVSGVGKSTTAQLIADELGWPLAEADDFHPPANIDKMSAGLPLTDADRAPWLRAIRDWISERSAAGVSVVVTCSALKRSYRDVLREADARVRFVFLRTTEHVVRDRLSKRSGHFMPTTLLSSQFADLQPLAPDEDGVAIDPADSPRSVAATALDRLGLSASSGPRQATSNGA</sequence>
<evidence type="ECO:0000256" key="2">
    <source>
        <dbReference type="ARBA" id="ARBA00008420"/>
    </source>
</evidence>
<dbReference type="PANTHER" id="PTHR43442">
    <property type="entry name" value="GLUCONOKINASE-RELATED"/>
    <property type="match status" value="1"/>
</dbReference>
<evidence type="ECO:0000313" key="11">
    <source>
        <dbReference type="Proteomes" id="UP001596337"/>
    </source>
</evidence>
<keyword evidence="4 9" id="KW-0808">Transferase</keyword>
<dbReference type="Pfam" id="PF13671">
    <property type="entry name" value="AAA_33"/>
    <property type="match status" value="1"/>
</dbReference>
<name>A0ABW2C835_9PSEU</name>
<dbReference type="InterPro" id="IPR027417">
    <property type="entry name" value="P-loop_NTPase"/>
</dbReference>
<dbReference type="Proteomes" id="UP001596337">
    <property type="component" value="Unassembled WGS sequence"/>
</dbReference>
<dbReference type="Gene3D" id="3.40.50.300">
    <property type="entry name" value="P-loop containing nucleotide triphosphate hydrolases"/>
    <property type="match status" value="1"/>
</dbReference>
<evidence type="ECO:0000256" key="4">
    <source>
        <dbReference type="ARBA" id="ARBA00022679"/>
    </source>
</evidence>
<dbReference type="CDD" id="cd02021">
    <property type="entry name" value="GntK"/>
    <property type="match status" value="1"/>
</dbReference>
<gene>
    <name evidence="10" type="ORF">ACFQGD_29205</name>
</gene>
<dbReference type="SUPFAM" id="SSF52540">
    <property type="entry name" value="P-loop containing nucleoside triphosphate hydrolases"/>
    <property type="match status" value="1"/>
</dbReference>
<dbReference type="EMBL" id="JBHSXX010000001">
    <property type="protein sequence ID" value="MFC6871208.1"/>
    <property type="molecule type" value="Genomic_DNA"/>
</dbReference>
<evidence type="ECO:0000256" key="9">
    <source>
        <dbReference type="RuleBase" id="RU363066"/>
    </source>
</evidence>
<dbReference type="NCBIfam" id="TIGR01313">
    <property type="entry name" value="therm_gnt_kin"/>
    <property type="match status" value="1"/>
</dbReference>
<dbReference type="InterPro" id="IPR006001">
    <property type="entry name" value="Therm_gnt_kin"/>
</dbReference>
<evidence type="ECO:0000313" key="10">
    <source>
        <dbReference type="EMBL" id="MFC6871208.1"/>
    </source>
</evidence>
<accession>A0ABW2C835</accession>
<keyword evidence="7 9" id="KW-0067">ATP-binding</keyword>
<dbReference type="EC" id="2.7.1.12" evidence="3 9"/>
<evidence type="ECO:0000256" key="3">
    <source>
        <dbReference type="ARBA" id="ARBA00012054"/>
    </source>
</evidence>
<evidence type="ECO:0000256" key="1">
    <source>
        <dbReference type="ARBA" id="ARBA00004761"/>
    </source>
</evidence>
<proteinExistence type="inferred from homology"/>
<dbReference type="RefSeq" id="WP_345404394.1">
    <property type="nucleotide sequence ID" value="NZ_BAABLA010000117.1"/>
</dbReference>
<evidence type="ECO:0000256" key="8">
    <source>
        <dbReference type="ARBA" id="ARBA00048090"/>
    </source>
</evidence>
<keyword evidence="6 9" id="KW-0418">Kinase</keyword>
<evidence type="ECO:0000256" key="5">
    <source>
        <dbReference type="ARBA" id="ARBA00022741"/>
    </source>
</evidence>
<comment type="similarity">
    <text evidence="2 9">Belongs to the gluconokinase GntK/GntV family.</text>
</comment>
<comment type="pathway">
    <text evidence="1">Carbohydrate acid metabolism.</text>
</comment>
<evidence type="ECO:0000256" key="7">
    <source>
        <dbReference type="ARBA" id="ARBA00022840"/>
    </source>
</evidence>
<keyword evidence="5 9" id="KW-0547">Nucleotide-binding</keyword>
<protein>
    <recommendedName>
        <fullName evidence="3 9">Gluconokinase</fullName>
        <ecNumber evidence="3 9">2.7.1.12</ecNumber>
    </recommendedName>
</protein>
<evidence type="ECO:0000256" key="6">
    <source>
        <dbReference type="ARBA" id="ARBA00022777"/>
    </source>
</evidence>
<reference evidence="11" key="1">
    <citation type="journal article" date="2019" name="Int. J. Syst. Evol. Microbiol.">
        <title>The Global Catalogue of Microorganisms (GCM) 10K type strain sequencing project: providing services to taxonomists for standard genome sequencing and annotation.</title>
        <authorList>
            <consortium name="The Broad Institute Genomics Platform"/>
            <consortium name="The Broad Institute Genome Sequencing Center for Infectious Disease"/>
            <person name="Wu L."/>
            <person name="Ma J."/>
        </authorList>
    </citation>
    <scope>NUCLEOTIDE SEQUENCE [LARGE SCALE GENOMIC DNA]</scope>
    <source>
        <strain evidence="11">KCTC 32255</strain>
    </source>
</reference>
<comment type="catalytic activity">
    <reaction evidence="8 9">
        <text>D-gluconate + ATP = 6-phospho-D-gluconate + ADP + H(+)</text>
        <dbReference type="Rhea" id="RHEA:19433"/>
        <dbReference type="ChEBI" id="CHEBI:15378"/>
        <dbReference type="ChEBI" id="CHEBI:18391"/>
        <dbReference type="ChEBI" id="CHEBI:30616"/>
        <dbReference type="ChEBI" id="CHEBI:58759"/>
        <dbReference type="ChEBI" id="CHEBI:456216"/>
        <dbReference type="EC" id="2.7.1.12"/>
    </reaction>
</comment>
<comment type="caution">
    <text evidence="10">The sequence shown here is derived from an EMBL/GenBank/DDBJ whole genome shotgun (WGS) entry which is preliminary data.</text>
</comment>
<dbReference type="PANTHER" id="PTHR43442:SF3">
    <property type="entry name" value="GLUCONOKINASE-RELATED"/>
    <property type="match status" value="1"/>
</dbReference>
<keyword evidence="11" id="KW-1185">Reference proteome</keyword>
<organism evidence="10 11">
    <name type="scientific">Haloechinothrix salitolerans</name>
    <dbReference type="NCBI Taxonomy" id="926830"/>
    <lineage>
        <taxon>Bacteria</taxon>
        <taxon>Bacillati</taxon>
        <taxon>Actinomycetota</taxon>
        <taxon>Actinomycetes</taxon>
        <taxon>Pseudonocardiales</taxon>
        <taxon>Pseudonocardiaceae</taxon>
        <taxon>Haloechinothrix</taxon>
    </lineage>
</organism>